<evidence type="ECO:0008006" key="6">
    <source>
        <dbReference type="Google" id="ProtNLM"/>
    </source>
</evidence>
<name>A0A0D2GCN8_9EURO</name>
<feature type="compositionally biased region" description="Basic and acidic residues" evidence="1">
    <location>
        <begin position="291"/>
        <end position="313"/>
    </location>
</feature>
<proteinExistence type="predicted"/>
<evidence type="ECO:0000313" key="4">
    <source>
        <dbReference type="EMBL" id="KIW69874.1"/>
    </source>
</evidence>
<evidence type="ECO:0000256" key="3">
    <source>
        <dbReference type="SAM" id="SignalP"/>
    </source>
</evidence>
<dbReference type="AlphaFoldDB" id="A0A0D2GCN8"/>
<reference evidence="4 5" key="1">
    <citation type="submission" date="2015-01" db="EMBL/GenBank/DDBJ databases">
        <title>The Genome Sequence of Capronia semiimmersa CBS27337.</title>
        <authorList>
            <consortium name="The Broad Institute Genomics Platform"/>
            <person name="Cuomo C."/>
            <person name="de Hoog S."/>
            <person name="Gorbushina A."/>
            <person name="Stielow B."/>
            <person name="Teixiera M."/>
            <person name="Abouelleil A."/>
            <person name="Chapman S.B."/>
            <person name="Priest M."/>
            <person name="Young S.K."/>
            <person name="Wortman J."/>
            <person name="Nusbaum C."/>
            <person name="Birren B."/>
        </authorList>
    </citation>
    <scope>NUCLEOTIDE SEQUENCE [LARGE SCALE GENOMIC DNA]</scope>
    <source>
        <strain evidence="4 5">CBS 27337</strain>
    </source>
</reference>
<evidence type="ECO:0000313" key="5">
    <source>
        <dbReference type="Proteomes" id="UP000054266"/>
    </source>
</evidence>
<keyword evidence="2" id="KW-1133">Transmembrane helix</keyword>
<dbReference type="HOGENOM" id="CLU_055859_4_1_1"/>
<protein>
    <recommendedName>
        <fullName evidence="6">Mid2 domain-containing protein</fullName>
    </recommendedName>
</protein>
<feature type="transmembrane region" description="Helical" evidence="2">
    <location>
        <begin position="215"/>
        <end position="237"/>
    </location>
</feature>
<feature type="region of interest" description="Disordered" evidence="1">
    <location>
        <begin position="246"/>
        <end position="320"/>
    </location>
</feature>
<organism evidence="4 5">
    <name type="scientific">Phialophora macrospora</name>
    <dbReference type="NCBI Taxonomy" id="1851006"/>
    <lineage>
        <taxon>Eukaryota</taxon>
        <taxon>Fungi</taxon>
        <taxon>Dikarya</taxon>
        <taxon>Ascomycota</taxon>
        <taxon>Pezizomycotina</taxon>
        <taxon>Eurotiomycetes</taxon>
        <taxon>Chaetothyriomycetidae</taxon>
        <taxon>Chaetothyriales</taxon>
        <taxon>Herpotrichiellaceae</taxon>
        <taxon>Phialophora</taxon>
    </lineage>
</organism>
<evidence type="ECO:0000256" key="2">
    <source>
        <dbReference type="SAM" id="Phobius"/>
    </source>
</evidence>
<dbReference type="EMBL" id="KN846957">
    <property type="protein sequence ID" value="KIW69874.1"/>
    <property type="molecule type" value="Genomic_DNA"/>
</dbReference>
<keyword evidence="3" id="KW-0732">Signal</keyword>
<keyword evidence="5" id="KW-1185">Reference proteome</keyword>
<feature type="chain" id="PRO_5002242737" description="Mid2 domain-containing protein" evidence="3">
    <location>
        <begin position="24"/>
        <end position="320"/>
    </location>
</feature>
<keyword evidence="2" id="KW-0472">Membrane</keyword>
<sequence>MTMMLYTVGVALLLFDLGASVKAATDVCYNPDGTQNLNSAFQPCRPSDNVTHCCRKGETCLKNGLCLVQNTTSLNSGLCTDSTWQDQSCFPRCLVPARRSGPSTVYRCSNSLWCCSDGVANSTSCCQDEAVSLFPIIAHAAVENGSAFLSGYSIAPLESIITNGVAPTATPTQTMTFTTDISGSPLTITVTTAGNPTAVPVREVADAAAVLTTGLGTGLGVGVPLLAIVGVLSFLLFREKRRHRATKDSLSNADGYGYPLVTQSQKNPIDPYQSAPEDWVDQSQYVRHHHADPDPSRSFVRRIEADSREKSSPRPELPGS</sequence>
<feature type="signal peptide" evidence="3">
    <location>
        <begin position="1"/>
        <end position="23"/>
    </location>
</feature>
<accession>A0A0D2GCN8</accession>
<gene>
    <name evidence="4" type="ORF">PV04_02194</name>
</gene>
<dbReference type="Proteomes" id="UP000054266">
    <property type="component" value="Unassembled WGS sequence"/>
</dbReference>
<evidence type="ECO:0000256" key="1">
    <source>
        <dbReference type="SAM" id="MobiDB-lite"/>
    </source>
</evidence>
<keyword evidence="2" id="KW-0812">Transmembrane</keyword>